<keyword evidence="2" id="KW-0805">Transcription regulation</keyword>
<evidence type="ECO:0000313" key="7">
    <source>
        <dbReference type="Proteomes" id="UP000530514"/>
    </source>
</evidence>
<evidence type="ECO:0000256" key="3">
    <source>
        <dbReference type="ARBA" id="ARBA00023125"/>
    </source>
</evidence>
<dbReference type="InterPro" id="IPR050950">
    <property type="entry name" value="HTH-type_LysR_regulators"/>
</dbReference>
<dbReference type="Pfam" id="PF03466">
    <property type="entry name" value="LysR_substrate"/>
    <property type="match status" value="1"/>
</dbReference>
<name>A0A7W1X777_9BACL</name>
<dbReference type="Proteomes" id="UP000530514">
    <property type="component" value="Unassembled WGS sequence"/>
</dbReference>
<dbReference type="GO" id="GO:0003700">
    <property type="term" value="F:DNA-binding transcription factor activity"/>
    <property type="evidence" value="ECO:0007669"/>
    <property type="project" value="InterPro"/>
</dbReference>
<feature type="domain" description="HTH lysR-type" evidence="5">
    <location>
        <begin position="1"/>
        <end position="57"/>
    </location>
</feature>
<dbReference type="GO" id="GO:0005829">
    <property type="term" value="C:cytosol"/>
    <property type="evidence" value="ECO:0007669"/>
    <property type="project" value="TreeGrafter"/>
</dbReference>
<evidence type="ECO:0000256" key="4">
    <source>
        <dbReference type="ARBA" id="ARBA00023163"/>
    </source>
</evidence>
<dbReference type="RefSeq" id="WP_033099154.1">
    <property type="nucleotide sequence ID" value="NZ_JACEIP010000001.1"/>
</dbReference>
<dbReference type="InterPro" id="IPR005119">
    <property type="entry name" value="LysR_subst-bd"/>
</dbReference>
<keyword evidence="7" id="KW-1185">Reference proteome</keyword>
<dbReference type="EMBL" id="JACEIP010000001">
    <property type="protein sequence ID" value="MBA4541297.1"/>
    <property type="molecule type" value="Genomic_DNA"/>
</dbReference>
<protein>
    <submittedName>
        <fullName evidence="6">LysR family transcriptional regulator</fullName>
    </submittedName>
</protein>
<dbReference type="InterPro" id="IPR000847">
    <property type="entry name" value="LysR_HTH_N"/>
</dbReference>
<dbReference type="PANTHER" id="PTHR30419:SF28">
    <property type="entry name" value="HTH-TYPE TRANSCRIPTIONAL REGULATOR BSDA"/>
    <property type="match status" value="1"/>
</dbReference>
<dbReference type="Gene3D" id="1.10.10.10">
    <property type="entry name" value="Winged helix-like DNA-binding domain superfamily/Winged helix DNA-binding domain"/>
    <property type="match status" value="1"/>
</dbReference>
<dbReference type="PANTHER" id="PTHR30419">
    <property type="entry name" value="HTH-TYPE TRANSCRIPTIONAL REGULATOR YBHD"/>
    <property type="match status" value="1"/>
</dbReference>
<comment type="similarity">
    <text evidence="1">Belongs to the LysR transcriptional regulatory family.</text>
</comment>
<dbReference type="SUPFAM" id="SSF53850">
    <property type="entry name" value="Periplasmic binding protein-like II"/>
    <property type="match status" value="1"/>
</dbReference>
<dbReference type="SUPFAM" id="SSF46785">
    <property type="entry name" value="Winged helix' DNA-binding domain"/>
    <property type="match status" value="1"/>
</dbReference>
<reference evidence="6 7" key="1">
    <citation type="submission" date="2020-07" db="EMBL/GenBank/DDBJ databases">
        <authorList>
            <person name="Feng H."/>
        </authorList>
    </citation>
    <scope>NUCLEOTIDE SEQUENCE [LARGE SCALE GENOMIC DNA]</scope>
    <source>
        <strain evidence="7">s-11</strain>
    </source>
</reference>
<accession>A0A7W1X777</accession>
<dbReference type="CDD" id="cd05466">
    <property type="entry name" value="PBP2_LTTR_substrate"/>
    <property type="match status" value="1"/>
</dbReference>
<evidence type="ECO:0000259" key="5">
    <source>
        <dbReference type="PROSITE" id="PS50931"/>
    </source>
</evidence>
<dbReference type="Pfam" id="PF00126">
    <property type="entry name" value="HTH_1"/>
    <property type="match status" value="1"/>
</dbReference>
<dbReference type="FunFam" id="1.10.10.10:FF:000001">
    <property type="entry name" value="LysR family transcriptional regulator"/>
    <property type="match status" value="1"/>
</dbReference>
<dbReference type="PROSITE" id="PS50931">
    <property type="entry name" value="HTH_LYSR"/>
    <property type="match status" value="1"/>
</dbReference>
<dbReference type="InterPro" id="IPR036388">
    <property type="entry name" value="WH-like_DNA-bd_sf"/>
</dbReference>
<evidence type="ECO:0000256" key="2">
    <source>
        <dbReference type="ARBA" id="ARBA00023015"/>
    </source>
</evidence>
<gene>
    <name evidence="6" type="ORF">H1164_00015</name>
</gene>
<dbReference type="Gene3D" id="3.40.190.290">
    <property type="match status" value="1"/>
</dbReference>
<dbReference type="InterPro" id="IPR036390">
    <property type="entry name" value="WH_DNA-bd_sf"/>
</dbReference>
<dbReference type="PRINTS" id="PR00039">
    <property type="entry name" value="HTHLYSR"/>
</dbReference>
<dbReference type="AlphaFoldDB" id="A0A7W1X777"/>
<proteinExistence type="inferred from homology"/>
<evidence type="ECO:0000313" key="6">
    <source>
        <dbReference type="EMBL" id="MBA4541297.1"/>
    </source>
</evidence>
<organism evidence="6 7">
    <name type="scientific">Thermoactinomyces daqus</name>
    <dbReference type="NCBI Taxonomy" id="1329516"/>
    <lineage>
        <taxon>Bacteria</taxon>
        <taxon>Bacillati</taxon>
        <taxon>Bacillota</taxon>
        <taxon>Bacilli</taxon>
        <taxon>Bacillales</taxon>
        <taxon>Thermoactinomycetaceae</taxon>
        <taxon>Thermoactinomyces</taxon>
    </lineage>
</organism>
<sequence>MDIRQLKYFVAIAEEKTITGAARQLHMAQPPLSRQLKRMEEELGVTLFERNKKKCLTLTHEGELFLKRAKETLNHLETAIVEVRELRERVSGTLAVGSTIYCASLMLEKVMLLRKRNPALTFNIWEGESPRLLELLESRQIEIAIATSSVSGRNIEKRVLPADPCVLVLPEKWTVPYDTYTELANISDLPLILLRPLHGKGLYDQIINEFQRLEREPNILCECHDSAMLLSLVSAGFGATILPLSMLSLNPFGNFKILRFKNDPLVMEPAVIWRANSYLSRSAKEFLHLF</sequence>
<keyword evidence="4" id="KW-0804">Transcription</keyword>
<dbReference type="OrthoDB" id="9803735at2"/>
<keyword evidence="3" id="KW-0238">DNA-binding</keyword>
<evidence type="ECO:0000256" key="1">
    <source>
        <dbReference type="ARBA" id="ARBA00009437"/>
    </source>
</evidence>
<dbReference type="GO" id="GO:0003677">
    <property type="term" value="F:DNA binding"/>
    <property type="evidence" value="ECO:0007669"/>
    <property type="project" value="UniProtKB-KW"/>
</dbReference>
<comment type="caution">
    <text evidence="6">The sequence shown here is derived from an EMBL/GenBank/DDBJ whole genome shotgun (WGS) entry which is preliminary data.</text>
</comment>